<accession>A0A150GPL7</accession>
<feature type="compositionally biased region" description="Low complexity" evidence="1">
    <location>
        <begin position="96"/>
        <end position="120"/>
    </location>
</feature>
<feature type="compositionally biased region" description="Gly residues" evidence="1">
    <location>
        <begin position="575"/>
        <end position="585"/>
    </location>
</feature>
<evidence type="ECO:0000256" key="1">
    <source>
        <dbReference type="SAM" id="MobiDB-lite"/>
    </source>
</evidence>
<sequence>MVGGRTDNAVKNRYAALCKRDSRGVQRAPAAVSGRGRRGRKPRPSDSDDGGSDAEEEDSDAYEVDDAKRSSSPSSESREASPVRGGRSHGVSRVESGSGAASPPDAAAAAPQAPIGSSAGRASVLGRRRQQGAGSPPLQPEAEAAGIGAGGAKRRALTGGSGAPTRRADGAGYGGLGVGKQLMSMSTPPMLSREASNAEDEEEEGAAPMMRQHGTQQRSDQSGDEAADSSQEESEDLLVTGPTGYRDEQQQARHGNNGLRKGGAEPSSVSGGGGSGGGFGFAAPKKLPLTINIPNAASAEPSTQPPPTTSAPAYGIEIRVLKDLLSPCEIQYVRELNDMQLPLHINLDDDLGAAQGRGGCGGRGADPPLTTSRQAAQNALAALASPGSSADFNDVLKWFQTGLTPRTCGSDTPRLLGARLGFTPRGMGGLGGLSSSAHGGREGEDVASGMLGTGLTPRCLLTGTSPLGPAADALAATPSRRTRRQIAVAAAVAAAASAGPGPGSSLQDAGGGSQLDPLSQGAAGSLGSSGLGGSAGGGFGIMSPSGMEMHAGHRQLLTKLIQNAAGVESAAALGAAGGAGAGGGSSSNNVPGDPHGAGPQHKGLRVVPPSPSADDGQAQGSACGVVVTPYFTQQELLMLLEVLNSGDLQALPPPPAAVSQQ</sequence>
<organism evidence="2 3">
    <name type="scientific">Gonium pectorale</name>
    <name type="common">Green alga</name>
    <dbReference type="NCBI Taxonomy" id="33097"/>
    <lineage>
        <taxon>Eukaryota</taxon>
        <taxon>Viridiplantae</taxon>
        <taxon>Chlorophyta</taxon>
        <taxon>core chlorophytes</taxon>
        <taxon>Chlorophyceae</taxon>
        <taxon>CS clade</taxon>
        <taxon>Chlamydomonadales</taxon>
        <taxon>Volvocaceae</taxon>
        <taxon>Gonium</taxon>
    </lineage>
</organism>
<reference evidence="3" key="1">
    <citation type="journal article" date="2016" name="Nat. Commun.">
        <title>The Gonium pectorale genome demonstrates co-option of cell cycle regulation during the evolution of multicellularity.</title>
        <authorList>
            <person name="Hanschen E.R."/>
            <person name="Marriage T.N."/>
            <person name="Ferris P.J."/>
            <person name="Hamaji T."/>
            <person name="Toyoda A."/>
            <person name="Fujiyama A."/>
            <person name="Neme R."/>
            <person name="Noguchi H."/>
            <person name="Minakuchi Y."/>
            <person name="Suzuki M."/>
            <person name="Kawai-Toyooka H."/>
            <person name="Smith D.R."/>
            <person name="Sparks H."/>
            <person name="Anderson J."/>
            <person name="Bakaric R."/>
            <person name="Luria V."/>
            <person name="Karger A."/>
            <person name="Kirschner M.W."/>
            <person name="Durand P.M."/>
            <person name="Michod R.E."/>
            <person name="Nozaki H."/>
            <person name="Olson B.J."/>
        </authorList>
    </citation>
    <scope>NUCLEOTIDE SEQUENCE [LARGE SCALE GENOMIC DNA]</scope>
    <source>
        <strain evidence="3">NIES-2863</strain>
    </source>
</reference>
<feature type="region of interest" description="Disordered" evidence="1">
    <location>
        <begin position="575"/>
        <end position="620"/>
    </location>
</feature>
<feature type="compositionally biased region" description="Acidic residues" evidence="1">
    <location>
        <begin position="222"/>
        <end position="236"/>
    </location>
</feature>
<feature type="compositionally biased region" description="Acidic residues" evidence="1">
    <location>
        <begin position="47"/>
        <end position="64"/>
    </location>
</feature>
<keyword evidence="3" id="KW-1185">Reference proteome</keyword>
<dbReference type="STRING" id="33097.A0A150GPL7"/>
<gene>
    <name evidence="2" type="ORF">GPECTOR_11g197</name>
</gene>
<dbReference type="EMBL" id="LSYV01000012">
    <property type="protein sequence ID" value="KXZ51751.1"/>
    <property type="molecule type" value="Genomic_DNA"/>
</dbReference>
<name>A0A150GPL7_GONPE</name>
<comment type="caution">
    <text evidence="2">The sequence shown here is derived from an EMBL/GenBank/DDBJ whole genome shotgun (WGS) entry which is preliminary data.</text>
</comment>
<feature type="region of interest" description="Disordered" evidence="1">
    <location>
        <begin position="17"/>
        <end position="277"/>
    </location>
</feature>
<protein>
    <submittedName>
        <fullName evidence="2">Uncharacterized protein</fullName>
    </submittedName>
</protein>
<feature type="region of interest" description="Disordered" evidence="1">
    <location>
        <begin position="497"/>
        <end position="529"/>
    </location>
</feature>
<evidence type="ECO:0000313" key="2">
    <source>
        <dbReference type="EMBL" id="KXZ51751.1"/>
    </source>
</evidence>
<dbReference type="OrthoDB" id="2143914at2759"/>
<dbReference type="Proteomes" id="UP000075714">
    <property type="component" value="Unassembled WGS sequence"/>
</dbReference>
<proteinExistence type="predicted"/>
<evidence type="ECO:0000313" key="3">
    <source>
        <dbReference type="Proteomes" id="UP000075714"/>
    </source>
</evidence>
<dbReference type="AlphaFoldDB" id="A0A150GPL7"/>